<proteinExistence type="predicted"/>
<feature type="domain" description="DUF7437" evidence="3">
    <location>
        <begin position="134"/>
        <end position="195"/>
    </location>
</feature>
<comment type="caution">
    <text evidence="4">The sequence shown here is derived from an EMBL/GenBank/DDBJ whole genome shotgun (WGS) entry which is preliminary data.</text>
</comment>
<sequence>MTADHDRVRPDGGIDVLDPPPTDVMDEETLKPETLAQNAPRLETVVQLLNHPALARVYVYVCYWGPVAPPKIMEALDLSKSTTYEYVDRLVNLGLVDRDDSTRPQQLTADPIVIVEQYVPIIITPTVLHALALQEVDEDVEYFIDRHGIGKLIAALRGAGLHFAGKTTQRMVATDIDVRETEAMMIIYALKPALAVGQEHDPFFEYLFPDVHDEIDLPNLDEISGAPTHSSDADR</sequence>
<dbReference type="Gene3D" id="1.10.10.10">
    <property type="entry name" value="Winged helix-like DNA-binding domain superfamily/Winged helix DNA-binding domain"/>
    <property type="match status" value="1"/>
</dbReference>
<evidence type="ECO:0000259" key="3">
    <source>
        <dbReference type="Pfam" id="PF24218"/>
    </source>
</evidence>
<reference evidence="4 5" key="1">
    <citation type="submission" date="2022-06" db="EMBL/GenBank/DDBJ databases">
        <title>Halogeometricum sp. a new haloarchaeum isolate from saline soil.</title>
        <authorList>
            <person name="Strakova D."/>
            <person name="Galisteo C."/>
            <person name="Sanchez-Porro C."/>
            <person name="Ventosa A."/>
        </authorList>
    </citation>
    <scope>NUCLEOTIDE SEQUENCE [LARGE SCALE GENOMIC DNA]</scope>
    <source>
        <strain evidence="4 5">S1BR25-6</strain>
    </source>
</reference>
<dbReference type="Proteomes" id="UP001257060">
    <property type="component" value="Unassembled WGS sequence"/>
</dbReference>
<dbReference type="SUPFAM" id="SSF46785">
    <property type="entry name" value="Winged helix' DNA-binding domain"/>
    <property type="match status" value="1"/>
</dbReference>
<protein>
    <submittedName>
        <fullName evidence="4">Helix-turn-helix domain-containing protein</fullName>
    </submittedName>
</protein>
<organism evidence="4 5">
    <name type="scientific">Halogeometricum salsisoli</name>
    <dbReference type="NCBI Taxonomy" id="2950536"/>
    <lineage>
        <taxon>Archaea</taxon>
        <taxon>Methanobacteriati</taxon>
        <taxon>Methanobacteriota</taxon>
        <taxon>Stenosarchaea group</taxon>
        <taxon>Halobacteria</taxon>
        <taxon>Halobacteriales</taxon>
        <taxon>Haloferacaceae</taxon>
        <taxon>Halogeometricum</taxon>
    </lineage>
</organism>
<evidence type="ECO:0000259" key="2">
    <source>
        <dbReference type="Pfam" id="PF09339"/>
    </source>
</evidence>
<feature type="compositionally biased region" description="Basic and acidic residues" evidence="1">
    <location>
        <begin position="1"/>
        <end position="12"/>
    </location>
</feature>
<feature type="domain" description="HTH iclR-type" evidence="2">
    <location>
        <begin position="70"/>
        <end position="100"/>
    </location>
</feature>
<keyword evidence="5" id="KW-1185">Reference proteome</keyword>
<accession>A0ABU2GL75</accession>
<dbReference type="RefSeq" id="WP_310925957.1">
    <property type="nucleotide sequence ID" value="NZ_JAMQOP010000005.1"/>
</dbReference>
<evidence type="ECO:0000313" key="4">
    <source>
        <dbReference type="EMBL" id="MDS0301033.1"/>
    </source>
</evidence>
<feature type="region of interest" description="Disordered" evidence="1">
    <location>
        <begin position="1"/>
        <end position="23"/>
    </location>
</feature>
<evidence type="ECO:0000256" key="1">
    <source>
        <dbReference type="SAM" id="MobiDB-lite"/>
    </source>
</evidence>
<dbReference type="InterPro" id="IPR036390">
    <property type="entry name" value="WH_DNA-bd_sf"/>
</dbReference>
<dbReference type="Pfam" id="PF09339">
    <property type="entry name" value="HTH_IclR"/>
    <property type="match status" value="1"/>
</dbReference>
<name>A0ABU2GL75_9EURY</name>
<dbReference type="Pfam" id="PF24218">
    <property type="entry name" value="DUF7437"/>
    <property type="match status" value="1"/>
</dbReference>
<dbReference type="InterPro" id="IPR005471">
    <property type="entry name" value="Tscrpt_reg_IclR_N"/>
</dbReference>
<dbReference type="InterPro" id="IPR055860">
    <property type="entry name" value="DUF7437"/>
</dbReference>
<gene>
    <name evidence="4" type="ORF">NDI76_20035</name>
</gene>
<evidence type="ECO:0000313" key="5">
    <source>
        <dbReference type="Proteomes" id="UP001257060"/>
    </source>
</evidence>
<dbReference type="EMBL" id="JAMQOP010000005">
    <property type="protein sequence ID" value="MDS0301033.1"/>
    <property type="molecule type" value="Genomic_DNA"/>
</dbReference>
<dbReference type="InterPro" id="IPR036388">
    <property type="entry name" value="WH-like_DNA-bd_sf"/>
</dbReference>